<dbReference type="InterPro" id="IPR050469">
    <property type="entry name" value="Diguanylate_Cyclase"/>
</dbReference>
<feature type="chain" id="PRO_5011564887" description="diguanylate cyclase" evidence="5">
    <location>
        <begin position="26"/>
        <end position="589"/>
    </location>
</feature>
<reference evidence="7 8" key="1">
    <citation type="submission" date="2016-10" db="EMBL/GenBank/DDBJ databases">
        <authorList>
            <person name="de Groot N.N."/>
        </authorList>
    </citation>
    <scope>NUCLEOTIDE SEQUENCE [LARGE SCALE GENOMIC DNA]</scope>
    <source>
        <strain evidence="7 8">DSM 26515</strain>
    </source>
</reference>
<evidence type="ECO:0000313" key="8">
    <source>
        <dbReference type="Proteomes" id="UP000199420"/>
    </source>
</evidence>
<dbReference type="Pfam" id="PF00990">
    <property type="entry name" value="GGDEF"/>
    <property type="match status" value="1"/>
</dbReference>
<protein>
    <recommendedName>
        <fullName evidence="2">diguanylate cyclase</fullName>
        <ecNumber evidence="2">2.7.7.65</ecNumber>
    </recommendedName>
</protein>
<dbReference type="SUPFAM" id="SSF48452">
    <property type="entry name" value="TPR-like"/>
    <property type="match status" value="1"/>
</dbReference>
<dbReference type="FunFam" id="3.30.70.270:FF:000001">
    <property type="entry name" value="Diguanylate cyclase domain protein"/>
    <property type="match status" value="1"/>
</dbReference>
<sequence length="589" mass="65101">MHTRPFLLAMGGLLLSAALAGPVRAQPPAAAHDPEALLELADGIKTTDNARFVRLLDQLDQGASRLPTEQLWYLRYLQAWEAAWIGDYPKATTLAMAVADQAGDITLRARAGATSVNMLGLGHRYTEAFVRLDQLLRLLPGVTDRQARYQVESEAAQLYGGTGQYDLAADYANRMTKELSSAAAQCKANYFVLHAAYHLGKLAAPEQDFRAGIERCTKTGERLFANVIRGDLAEYYLSQGRAGDTIRLLEANYQGVKLDRYRDLISQFDAQLAQAYDLAGNTGRARQYALAALESSISGEYTRPLVDAYRLLYRIEQKAGHYQAALAFLEKYMAADKAYLDDVSAKALAYQMVKQEVRAKKADFDALARKNQILQLQQALDRKAVEASRLYIAVLALGLLVIGLWLLRLKRSQLQFMRMAQCDSLTGIYNRKHFMSEAEHALYHAARSARSGCLLLIDLDHFKLTNDTYGHAMGDQVLRRAVMACQEFVRPSDVFGRLGGEEFGVLLPDCGLDSGIERAESIRRAIAALSEREDPGIPVSASFGVAWTDESGYDLRQLLMDADHALYRAKRAGRNCVVAGKQGEGVVVA</sequence>
<dbReference type="InterPro" id="IPR043128">
    <property type="entry name" value="Rev_trsase/Diguanyl_cyclase"/>
</dbReference>
<dbReference type="GO" id="GO:0043709">
    <property type="term" value="P:cell adhesion involved in single-species biofilm formation"/>
    <property type="evidence" value="ECO:0007669"/>
    <property type="project" value="TreeGrafter"/>
</dbReference>
<dbReference type="Gene3D" id="3.30.70.270">
    <property type="match status" value="1"/>
</dbReference>
<evidence type="ECO:0000256" key="1">
    <source>
        <dbReference type="ARBA" id="ARBA00001946"/>
    </source>
</evidence>
<dbReference type="PROSITE" id="PS50887">
    <property type="entry name" value="GGDEF"/>
    <property type="match status" value="1"/>
</dbReference>
<organism evidence="7 8">
    <name type="scientific">Frateuria terrea</name>
    <dbReference type="NCBI Taxonomy" id="529704"/>
    <lineage>
        <taxon>Bacteria</taxon>
        <taxon>Pseudomonadati</taxon>
        <taxon>Pseudomonadota</taxon>
        <taxon>Gammaproteobacteria</taxon>
        <taxon>Lysobacterales</taxon>
        <taxon>Rhodanobacteraceae</taxon>
        <taxon>Frateuria</taxon>
    </lineage>
</organism>
<evidence type="ECO:0000313" key="7">
    <source>
        <dbReference type="EMBL" id="SEI42533.1"/>
    </source>
</evidence>
<dbReference type="PANTHER" id="PTHR45138:SF9">
    <property type="entry name" value="DIGUANYLATE CYCLASE DGCM-RELATED"/>
    <property type="match status" value="1"/>
</dbReference>
<accession>A0A1H6QFR0</accession>
<dbReference type="InterPro" id="IPR000160">
    <property type="entry name" value="GGDEF_dom"/>
</dbReference>
<dbReference type="PANTHER" id="PTHR45138">
    <property type="entry name" value="REGULATORY COMPONENTS OF SENSORY TRANSDUCTION SYSTEM"/>
    <property type="match status" value="1"/>
</dbReference>
<evidence type="ECO:0000256" key="3">
    <source>
        <dbReference type="ARBA" id="ARBA00034247"/>
    </source>
</evidence>
<feature type="signal peptide" evidence="5">
    <location>
        <begin position="1"/>
        <end position="25"/>
    </location>
</feature>
<keyword evidence="5" id="KW-0732">Signal</keyword>
<dbReference type="InterPro" id="IPR029787">
    <property type="entry name" value="Nucleotide_cyclase"/>
</dbReference>
<feature type="transmembrane region" description="Helical" evidence="4">
    <location>
        <begin position="390"/>
        <end position="409"/>
    </location>
</feature>
<proteinExistence type="predicted"/>
<dbReference type="CDD" id="cd01949">
    <property type="entry name" value="GGDEF"/>
    <property type="match status" value="1"/>
</dbReference>
<evidence type="ECO:0000256" key="2">
    <source>
        <dbReference type="ARBA" id="ARBA00012528"/>
    </source>
</evidence>
<evidence type="ECO:0000256" key="4">
    <source>
        <dbReference type="SAM" id="Phobius"/>
    </source>
</evidence>
<feature type="domain" description="GGDEF" evidence="6">
    <location>
        <begin position="450"/>
        <end position="582"/>
    </location>
</feature>
<keyword evidence="4" id="KW-0472">Membrane</keyword>
<evidence type="ECO:0000259" key="6">
    <source>
        <dbReference type="PROSITE" id="PS50887"/>
    </source>
</evidence>
<name>A0A1H6QFR0_9GAMM</name>
<evidence type="ECO:0000256" key="5">
    <source>
        <dbReference type="SAM" id="SignalP"/>
    </source>
</evidence>
<dbReference type="NCBIfam" id="TIGR00254">
    <property type="entry name" value="GGDEF"/>
    <property type="match status" value="1"/>
</dbReference>
<dbReference type="SMART" id="SM00267">
    <property type="entry name" value="GGDEF"/>
    <property type="match status" value="1"/>
</dbReference>
<dbReference type="Proteomes" id="UP000199420">
    <property type="component" value="Unassembled WGS sequence"/>
</dbReference>
<dbReference type="RefSeq" id="WP_175483643.1">
    <property type="nucleotide sequence ID" value="NZ_FNYC01000001.1"/>
</dbReference>
<comment type="cofactor">
    <cofactor evidence="1">
        <name>Mg(2+)</name>
        <dbReference type="ChEBI" id="CHEBI:18420"/>
    </cofactor>
</comment>
<dbReference type="InterPro" id="IPR011990">
    <property type="entry name" value="TPR-like_helical_dom_sf"/>
</dbReference>
<gene>
    <name evidence="7" type="ORF">SAMN04487997_0578</name>
</gene>
<dbReference type="GO" id="GO:0052621">
    <property type="term" value="F:diguanylate cyclase activity"/>
    <property type="evidence" value="ECO:0007669"/>
    <property type="project" value="UniProtKB-EC"/>
</dbReference>
<keyword evidence="8" id="KW-1185">Reference proteome</keyword>
<dbReference type="STRING" id="529704.SAMN02927913_0494"/>
<comment type="catalytic activity">
    <reaction evidence="3">
        <text>2 GTP = 3',3'-c-di-GMP + 2 diphosphate</text>
        <dbReference type="Rhea" id="RHEA:24898"/>
        <dbReference type="ChEBI" id="CHEBI:33019"/>
        <dbReference type="ChEBI" id="CHEBI:37565"/>
        <dbReference type="ChEBI" id="CHEBI:58805"/>
        <dbReference type="EC" id="2.7.7.65"/>
    </reaction>
</comment>
<dbReference type="EC" id="2.7.7.65" evidence="2"/>
<keyword evidence="4" id="KW-1133">Transmembrane helix</keyword>
<dbReference type="GO" id="GO:1902201">
    <property type="term" value="P:negative regulation of bacterial-type flagellum-dependent cell motility"/>
    <property type="evidence" value="ECO:0007669"/>
    <property type="project" value="TreeGrafter"/>
</dbReference>
<keyword evidence="4" id="KW-0812">Transmembrane</keyword>
<dbReference type="GO" id="GO:0005886">
    <property type="term" value="C:plasma membrane"/>
    <property type="evidence" value="ECO:0007669"/>
    <property type="project" value="TreeGrafter"/>
</dbReference>
<dbReference type="SUPFAM" id="SSF55073">
    <property type="entry name" value="Nucleotide cyclase"/>
    <property type="match status" value="1"/>
</dbReference>
<dbReference type="EMBL" id="FNYC01000001">
    <property type="protein sequence ID" value="SEI42533.1"/>
    <property type="molecule type" value="Genomic_DNA"/>
</dbReference>
<dbReference type="AlphaFoldDB" id="A0A1H6QFR0"/>